<name>A0A6M7U9X8_RHILI</name>
<evidence type="ECO:0000256" key="3">
    <source>
        <dbReference type="ARBA" id="ARBA00022691"/>
    </source>
</evidence>
<proteinExistence type="predicted"/>
<dbReference type="GO" id="GO:0008171">
    <property type="term" value="F:O-methyltransferase activity"/>
    <property type="evidence" value="ECO:0007669"/>
    <property type="project" value="InterPro"/>
</dbReference>
<evidence type="ECO:0000313" key="6">
    <source>
        <dbReference type="Proteomes" id="UP000093737"/>
    </source>
</evidence>
<dbReference type="Pfam" id="PF00891">
    <property type="entry name" value="Methyltransf_2"/>
    <property type="match status" value="1"/>
</dbReference>
<dbReference type="CDD" id="cd02440">
    <property type="entry name" value="AdoMet_MTases"/>
    <property type="match status" value="1"/>
</dbReference>
<dbReference type="PANTHER" id="PTHR43712">
    <property type="entry name" value="PUTATIVE (AFU_ORTHOLOGUE AFUA_4G14580)-RELATED"/>
    <property type="match status" value="1"/>
</dbReference>
<accession>A0A6M7U9X8</accession>
<comment type="caution">
    <text evidence="5">The sequence shown here is derived from an EMBL/GenBank/DDBJ whole genome shotgun (WGS) entry which is preliminary data.</text>
</comment>
<evidence type="ECO:0000256" key="2">
    <source>
        <dbReference type="ARBA" id="ARBA00022679"/>
    </source>
</evidence>
<dbReference type="AlphaFoldDB" id="A0A6M7U9X8"/>
<dbReference type="GO" id="GO:0032259">
    <property type="term" value="P:methylation"/>
    <property type="evidence" value="ECO:0007669"/>
    <property type="project" value="UniProtKB-KW"/>
</dbReference>
<dbReference type="PROSITE" id="PS51683">
    <property type="entry name" value="SAM_OMT_II"/>
    <property type="match status" value="1"/>
</dbReference>
<dbReference type="SUPFAM" id="SSF53335">
    <property type="entry name" value="S-adenosyl-L-methionine-dependent methyltransferases"/>
    <property type="match status" value="1"/>
</dbReference>
<dbReference type="PANTHER" id="PTHR43712:SF2">
    <property type="entry name" value="O-METHYLTRANSFERASE CICE"/>
    <property type="match status" value="1"/>
</dbReference>
<keyword evidence="3" id="KW-0949">S-adenosyl-L-methionine</keyword>
<keyword evidence="1" id="KW-0489">Methyltransferase</keyword>
<sequence length="344" mass="38743">MGVINIDPIRQVDRFLETEIESRALALALSRGLVDLLAGRQSVARSDIYRLAQMPETAFDFFLQLLASNGVVRGEDPLRLTPDFREALAHRDLLEAKLWFANLAAPDVHGLFAELLSDIPQFMARAQVFELFRYDRCMEVTPENLAATARWVGYTSTLTRYEAPACLDRLNLAGHRRILDVGGNSGEFARQICERNPSMEATVFDLPVVCALGRRHVSGSPQAARITFEEGDFRRDRLPAGHDIISFKSVLHDWPRDDAATFMREAAAALEPGGRMVIFERMPIEPAGIRLPYSMVANLVFLPFFRKPDFYAVELDKLGFIDISIQSVGIEMPFALITARKKWQ</sequence>
<keyword evidence="2" id="KW-0808">Transferase</keyword>
<organism evidence="5 6">
    <name type="scientific">Rhizobium loti</name>
    <name type="common">Mesorhizobium loti</name>
    <dbReference type="NCBI Taxonomy" id="381"/>
    <lineage>
        <taxon>Bacteria</taxon>
        <taxon>Pseudomonadati</taxon>
        <taxon>Pseudomonadota</taxon>
        <taxon>Alphaproteobacteria</taxon>
        <taxon>Hyphomicrobiales</taxon>
        <taxon>Phyllobacteriaceae</taxon>
        <taxon>Mesorhizobium</taxon>
    </lineage>
</organism>
<dbReference type="Gene3D" id="3.40.50.150">
    <property type="entry name" value="Vaccinia Virus protein VP39"/>
    <property type="match status" value="1"/>
</dbReference>
<dbReference type="Proteomes" id="UP000093737">
    <property type="component" value="Unassembled WGS sequence"/>
</dbReference>
<feature type="domain" description="O-methyltransferase C-terminal" evidence="4">
    <location>
        <begin position="165"/>
        <end position="282"/>
    </location>
</feature>
<dbReference type="InterPro" id="IPR029063">
    <property type="entry name" value="SAM-dependent_MTases_sf"/>
</dbReference>
<gene>
    <name evidence="5" type="ORF">A8145_00615</name>
</gene>
<reference evidence="5 6" key="1">
    <citation type="submission" date="2016-05" db="EMBL/GenBank/DDBJ databases">
        <authorList>
            <person name="Ramsay J.P."/>
        </authorList>
    </citation>
    <scope>NUCLEOTIDE SEQUENCE [LARGE SCALE GENOMIC DNA]</scope>
    <source>
        <strain evidence="5 6">NZP2042</strain>
    </source>
</reference>
<evidence type="ECO:0000313" key="5">
    <source>
        <dbReference type="EMBL" id="OBQ72973.1"/>
    </source>
</evidence>
<dbReference type="InterPro" id="IPR001077">
    <property type="entry name" value="COMT_C"/>
</dbReference>
<evidence type="ECO:0000256" key="1">
    <source>
        <dbReference type="ARBA" id="ARBA00022603"/>
    </source>
</evidence>
<protein>
    <recommendedName>
        <fullName evidence="4">O-methyltransferase C-terminal domain-containing protein</fullName>
    </recommendedName>
</protein>
<dbReference type="InterPro" id="IPR016461">
    <property type="entry name" value="COMT-like"/>
</dbReference>
<evidence type="ECO:0000259" key="4">
    <source>
        <dbReference type="Pfam" id="PF00891"/>
    </source>
</evidence>
<dbReference type="EMBL" id="LYTK01000001">
    <property type="protein sequence ID" value="OBQ72973.1"/>
    <property type="molecule type" value="Genomic_DNA"/>
</dbReference>